<dbReference type="InterPro" id="IPR036291">
    <property type="entry name" value="NAD(P)-bd_dom_sf"/>
</dbReference>
<keyword evidence="2" id="KW-0560">Oxidoreductase</keyword>
<reference evidence="6" key="1">
    <citation type="journal article" date="2019" name="Int. J. Syst. Evol. Microbiol.">
        <title>The Global Catalogue of Microorganisms (GCM) 10K type strain sequencing project: providing services to taxonomists for standard genome sequencing and annotation.</title>
        <authorList>
            <consortium name="The Broad Institute Genomics Platform"/>
            <consortium name="The Broad Institute Genome Sequencing Center for Infectious Disease"/>
            <person name="Wu L."/>
            <person name="Ma J."/>
        </authorList>
    </citation>
    <scope>NUCLEOTIDE SEQUENCE [LARGE SCALE GENOMIC DNA]</scope>
    <source>
        <strain evidence="6">JCM 16259</strain>
    </source>
</reference>
<gene>
    <name evidence="5" type="ORF">GCM10009858_46040</name>
</gene>
<dbReference type="PRINTS" id="PR00081">
    <property type="entry name" value="GDHRDH"/>
</dbReference>
<evidence type="ECO:0000256" key="3">
    <source>
        <dbReference type="RuleBase" id="RU000363"/>
    </source>
</evidence>
<sequence length="268" mass="28067">MELKDASILITGAGSGIGQALALRLAQYTPRLTLVGRRQQPLEELAARVRELGGKALVVTADLTEPGASARVVAAARAEFGGLEVLVNNAGNVRAGRLEVIEESEVLAQVALNLTAPILLTRAALPSLRESGGGLVINVSSAIGLVAMPFYSTYAATKAGIAHFGEALRRELYGEGVHVLTVYPGATSTPMMESSRAGAAEGFEYESPEAVANATIDAILDGSLTLVRGGEQRRDMIAANLKDPAAVDRMLAERKPLLERAVESHSSL</sequence>
<keyword evidence="6" id="KW-1185">Reference proteome</keyword>
<dbReference type="SUPFAM" id="SSF51735">
    <property type="entry name" value="NAD(P)-binding Rossmann-fold domains"/>
    <property type="match status" value="1"/>
</dbReference>
<dbReference type="EMBL" id="BAAARE010000040">
    <property type="protein sequence ID" value="GAA2502709.1"/>
    <property type="molecule type" value="Genomic_DNA"/>
</dbReference>
<protein>
    <recommendedName>
        <fullName evidence="4">Ketoreductase domain-containing protein</fullName>
    </recommendedName>
</protein>
<evidence type="ECO:0000259" key="4">
    <source>
        <dbReference type="SMART" id="SM00822"/>
    </source>
</evidence>
<evidence type="ECO:0000256" key="2">
    <source>
        <dbReference type="ARBA" id="ARBA00023002"/>
    </source>
</evidence>
<accession>A0ABP5ZVB1</accession>
<dbReference type="PANTHER" id="PTHR44196">
    <property type="entry name" value="DEHYDROGENASE/REDUCTASE SDR FAMILY MEMBER 7B"/>
    <property type="match status" value="1"/>
</dbReference>
<comment type="caution">
    <text evidence="5">The sequence shown here is derived from an EMBL/GenBank/DDBJ whole genome shotgun (WGS) entry which is preliminary data.</text>
</comment>
<feature type="domain" description="Ketoreductase" evidence="4">
    <location>
        <begin position="6"/>
        <end position="186"/>
    </location>
</feature>
<dbReference type="Gene3D" id="3.40.50.720">
    <property type="entry name" value="NAD(P)-binding Rossmann-like Domain"/>
    <property type="match status" value="1"/>
</dbReference>
<organism evidence="5 6">
    <name type="scientific">Terrabacter carboxydivorans</name>
    <dbReference type="NCBI Taxonomy" id="619730"/>
    <lineage>
        <taxon>Bacteria</taxon>
        <taxon>Bacillati</taxon>
        <taxon>Actinomycetota</taxon>
        <taxon>Actinomycetes</taxon>
        <taxon>Micrococcales</taxon>
        <taxon>Intrasporangiaceae</taxon>
        <taxon>Terrabacter</taxon>
    </lineage>
</organism>
<proteinExistence type="inferred from homology"/>
<dbReference type="PRINTS" id="PR00080">
    <property type="entry name" value="SDRFAMILY"/>
</dbReference>
<evidence type="ECO:0000313" key="6">
    <source>
        <dbReference type="Proteomes" id="UP001500730"/>
    </source>
</evidence>
<name>A0ABP5ZVB1_9MICO</name>
<dbReference type="RefSeq" id="WP_344257447.1">
    <property type="nucleotide sequence ID" value="NZ_BAAARE010000040.1"/>
</dbReference>
<evidence type="ECO:0000313" key="5">
    <source>
        <dbReference type="EMBL" id="GAA2502709.1"/>
    </source>
</evidence>
<comment type="similarity">
    <text evidence="1 3">Belongs to the short-chain dehydrogenases/reductases (SDR) family.</text>
</comment>
<dbReference type="InterPro" id="IPR020904">
    <property type="entry name" value="Sc_DH/Rdtase_CS"/>
</dbReference>
<dbReference type="SMART" id="SM00822">
    <property type="entry name" value="PKS_KR"/>
    <property type="match status" value="1"/>
</dbReference>
<dbReference type="PIRSF" id="PIRSF000126">
    <property type="entry name" value="11-beta-HSD1"/>
    <property type="match status" value="1"/>
</dbReference>
<dbReference type="PROSITE" id="PS00061">
    <property type="entry name" value="ADH_SHORT"/>
    <property type="match status" value="1"/>
</dbReference>
<evidence type="ECO:0000256" key="1">
    <source>
        <dbReference type="ARBA" id="ARBA00006484"/>
    </source>
</evidence>
<dbReference type="Pfam" id="PF00106">
    <property type="entry name" value="adh_short"/>
    <property type="match status" value="1"/>
</dbReference>
<dbReference type="PANTHER" id="PTHR44196:SF1">
    <property type="entry name" value="DEHYDROGENASE_REDUCTASE SDR FAMILY MEMBER 7B"/>
    <property type="match status" value="1"/>
</dbReference>
<dbReference type="Proteomes" id="UP001500730">
    <property type="component" value="Unassembled WGS sequence"/>
</dbReference>
<dbReference type="CDD" id="cd05233">
    <property type="entry name" value="SDR_c"/>
    <property type="match status" value="1"/>
</dbReference>
<dbReference type="InterPro" id="IPR057326">
    <property type="entry name" value="KR_dom"/>
</dbReference>
<dbReference type="InterPro" id="IPR002347">
    <property type="entry name" value="SDR_fam"/>
</dbReference>